<keyword evidence="1" id="KW-1133">Transmembrane helix</keyword>
<dbReference type="OrthoDB" id="10387036at2759"/>
<evidence type="ECO:0000313" key="3">
    <source>
        <dbReference type="EMBL" id="EER13861.1"/>
    </source>
</evidence>
<dbReference type="EMBL" id="GG674775">
    <property type="protein sequence ID" value="EER13861.1"/>
    <property type="molecule type" value="Genomic_DNA"/>
</dbReference>
<dbReference type="RefSeq" id="XP_002782066.1">
    <property type="nucleotide sequence ID" value="XM_002782020.1"/>
</dbReference>
<keyword evidence="1" id="KW-0472">Membrane</keyword>
<feature type="chain" id="PRO_5002954002" evidence="2">
    <location>
        <begin position="20"/>
        <end position="151"/>
    </location>
</feature>
<name>C5KNT2_PERM5</name>
<evidence type="ECO:0000313" key="4">
    <source>
        <dbReference type="Proteomes" id="UP000007800"/>
    </source>
</evidence>
<keyword evidence="4" id="KW-1185">Reference proteome</keyword>
<gene>
    <name evidence="3" type="ORF">Pmar_PMAR029711</name>
</gene>
<keyword evidence="2" id="KW-0732">Signal</keyword>
<proteinExistence type="predicted"/>
<sequence length="151" mass="16811">MTTSRLLLILLHCSLLVRGNFEETKELNLRYQLPPISTPPPQKALTYEGDVEVAGLTTPKAEGSNTTIYIILVVVNALLLCCIVLVAFHCFFHCFQWIGKMLCIGVSEKSRQAWLEKELQLPPITKDSGSPTATSTIVDDIEMQLDGENDF</sequence>
<dbReference type="Proteomes" id="UP000007800">
    <property type="component" value="Unassembled WGS sequence"/>
</dbReference>
<organism evidence="4">
    <name type="scientific">Perkinsus marinus (strain ATCC 50983 / TXsc)</name>
    <dbReference type="NCBI Taxonomy" id="423536"/>
    <lineage>
        <taxon>Eukaryota</taxon>
        <taxon>Sar</taxon>
        <taxon>Alveolata</taxon>
        <taxon>Perkinsozoa</taxon>
        <taxon>Perkinsea</taxon>
        <taxon>Perkinsida</taxon>
        <taxon>Perkinsidae</taxon>
        <taxon>Perkinsus</taxon>
    </lineage>
</organism>
<protein>
    <submittedName>
        <fullName evidence="3">Uncharacterized protein</fullName>
    </submittedName>
</protein>
<dbReference type="InParanoid" id="C5KNT2"/>
<dbReference type="AlphaFoldDB" id="C5KNT2"/>
<accession>C5KNT2</accession>
<reference evidence="3 4" key="1">
    <citation type="submission" date="2008-07" db="EMBL/GenBank/DDBJ databases">
        <authorList>
            <person name="El-Sayed N."/>
            <person name="Caler E."/>
            <person name="Inman J."/>
            <person name="Amedeo P."/>
            <person name="Hass B."/>
            <person name="Wortman J."/>
        </authorList>
    </citation>
    <scope>NUCLEOTIDE SEQUENCE [LARGE SCALE GENOMIC DNA]</scope>
    <source>
        <strain evidence="4">ATCC 50983 / TXsc</strain>
    </source>
</reference>
<evidence type="ECO:0000256" key="2">
    <source>
        <dbReference type="SAM" id="SignalP"/>
    </source>
</evidence>
<dbReference type="GeneID" id="9059354"/>
<keyword evidence="1" id="KW-0812">Transmembrane</keyword>
<feature type="signal peptide" evidence="2">
    <location>
        <begin position="1"/>
        <end position="19"/>
    </location>
</feature>
<feature type="transmembrane region" description="Helical" evidence="1">
    <location>
        <begin position="68"/>
        <end position="92"/>
    </location>
</feature>
<evidence type="ECO:0000256" key="1">
    <source>
        <dbReference type="SAM" id="Phobius"/>
    </source>
</evidence>